<keyword evidence="1" id="KW-0812">Transmembrane</keyword>
<dbReference type="SUPFAM" id="SSF55785">
    <property type="entry name" value="PYP-like sensor domain (PAS domain)"/>
    <property type="match status" value="1"/>
</dbReference>
<gene>
    <name evidence="2" type="ORF">COO91_03245</name>
</gene>
<protein>
    <submittedName>
        <fullName evidence="2">PAS domain</fullName>
    </submittedName>
</protein>
<keyword evidence="1" id="KW-0472">Membrane</keyword>
<dbReference type="RefSeq" id="WP_100898978.1">
    <property type="nucleotide sequence ID" value="NZ_CAWNNC010000001.1"/>
</dbReference>
<dbReference type="EMBL" id="CP024785">
    <property type="protein sequence ID" value="AUB37307.1"/>
    <property type="molecule type" value="Genomic_DNA"/>
</dbReference>
<dbReference type="AlphaFoldDB" id="A0A2K8SPG4"/>
<feature type="transmembrane region" description="Helical" evidence="1">
    <location>
        <begin position="21"/>
        <end position="39"/>
    </location>
</feature>
<dbReference type="InterPro" id="IPR035965">
    <property type="entry name" value="PAS-like_dom_sf"/>
</dbReference>
<dbReference type="OrthoDB" id="490451at2"/>
<keyword evidence="1" id="KW-1133">Transmembrane helix</keyword>
<reference evidence="2 3" key="1">
    <citation type="submission" date="2017-11" db="EMBL/GenBank/DDBJ databases">
        <title>Complete genome of a free-living desiccation-tolerant cyanobacterium and its photosynthetic adaptation to extreme terrestrial habitat.</title>
        <authorList>
            <person name="Shang J."/>
        </authorList>
    </citation>
    <scope>NUCLEOTIDE SEQUENCE [LARGE SCALE GENOMIC DNA]</scope>
    <source>
        <strain evidence="2 3">CCNUN1</strain>
    </source>
</reference>
<evidence type="ECO:0000256" key="1">
    <source>
        <dbReference type="SAM" id="Phobius"/>
    </source>
</evidence>
<organism evidence="2 3">
    <name type="scientific">Nostoc flagelliforme CCNUN1</name>
    <dbReference type="NCBI Taxonomy" id="2038116"/>
    <lineage>
        <taxon>Bacteria</taxon>
        <taxon>Bacillati</taxon>
        <taxon>Cyanobacteriota</taxon>
        <taxon>Cyanophyceae</taxon>
        <taxon>Nostocales</taxon>
        <taxon>Nostocaceae</taxon>
        <taxon>Nostoc</taxon>
    </lineage>
</organism>
<dbReference type="Gene3D" id="3.30.450.20">
    <property type="entry name" value="PAS domain"/>
    <property type="match status" value="1"/>
</dbReference>
<dbReference type="KEGG" id="nfl:COO91_03245"/>
<sequence>MNKLQKVKITFRESERWFRAIFNQTFGFIGLIQMMGIFMEGNQTALKIGGITSSEVIRCPLGEACWSDFSQDLENLSPERREVFNSTPTLIKKLVQGLGFLLVFPHKVKSQAQWWTISKEIQAQLQRVTTCASRWLGTYGSQVKPFSNQSQKLIFLIPKKLQKTGTFSRVNHKVLVFFRTVEGCDRQQNTNTGLAKVWRSLRKFWKFQEVGLLQIHKMV</sequence>
<proteinExistence type="predicted"/>
<keyword evidence="3" id="KW-1185">Reference proteome</keyword>
<evidence type="ECO:0000313" key="3">
    <source>
        <dbReference type="Proteomes" id="UP000232003"/>
    </source>
</evidence>
<name>A0A2K8SPG4_9NOSO</name>
<accession>A0A2K8SPG4</accession>
<dbReference type="Proteomes" id="UP000232003">
    <property type="component" value="Chromosome"/>
</dbReference>
<evidence type="ECO:0000313" key="2">
    <source>
        <dbReference type="EMBL" id="AUB37307.1"/>
    </source>
</evidence>